<keyword evidence="18" id="KW-0808">Transferase</keyword>
<dbReference type="PANTHER" id="PTHR30627">
    <property type="entry name" value="PEPTIDOGLYCAN D,D-TRANSPEPTIDASE"/>
    <property type="match status" value="1"/>
</dbReference>
<dbReference type="GO" id="GO:0000917">
    <property type="term" value="P:division septum assembly"/>
    <property type="evidence" value="ECO:0007669"/>
    <property type="project" value="UniProtKB-KW"/>
</dbReference>
<gene>
    <name evidence="18" type="ORF">MNBD_GAMMA23-160</name>
</gene>
<dbReference type="InterPro" id="IPR036138">
    <property type="entry name" value="PBP_dimer_sf"/>
</dbReference>
<evidence type="ECO:0000256" key="6">
    <source>
        <dbReference type="ARBA" id="ARBA00022692"/>
    </source>
</evidence>
<keyword evidence="6 15" id="KW-0812">Transmembrane</keyword>
<dbReference type="GO" id="GO:0008955">
    <property type="term" value="F:peptidoglycan glycosyltransferase activity"/>
    <property type="evidence" value="ECO:0007669"/>
    <property type="project" value="InterPro"/>
</dbReference>
<dbReference type="GO" id="GO:0008233">
    <property type="term" value="F:peptidase activity"/>
    <property type="evidence" value="ECO:0007669"/>
    <property type="project" value="UniProtKB-KW"/>
</dbReference>
<keyword evidence="10 15" id="KW-1133">Transmembrane helix</keyword>
<keyword evidence="3" id="KW-0997">Cell inner membrane</keyword>
<protein>
    <submittedName>
        <fullName evidence="18">Cell division protein FtsI [Peptidoglycan synthetase]</fullName>
        <ecNumber evidence="18">2.4.1.129</ecNumber>
    </submittedName>
</protein>
<name>A0A3B1AGT0_9ZZZZ</name>
<sequence length="578" mass="63253">MSVTVHPPVKFSRMFVVIALIVLSVSALIWRAFDLHILDHAFLQGQGDARYLRVVPVATHRGMITDRNGEPLALSTPVNSVWINPKEFLTEQAQWPKVAKILKVKVSRITKLVMQRKTRDFVYLQRHVTPEVSQQILALGLAGVSLQREYRRYYPAGEVASHVVGFTNIDDAGQEGMELAYDDWLKGTQGLKRVLKDRLGRVIKHVELIEQAKPGKDLVLSIDRRLQYLTYRELKKAVLKHKAKSGSAVILDVKTGEVLAMVNQPSYNPNNRRKLKSKNYRNRAVTDIYEPGSTIKPFTIAAALESGKYRSATKVDTSPGSFRVGSSMIRDHRNYGVIDLKRIIQKSSNVGATKIALSLPAARLTGIHNKVGFGLSSQSGFPGEVTGLVNAVSDKQMIERATLSYGYGISVTSLQLARAYAVIANKGKRLPVKFTRVDNDVMGQAVLSPNTSGQIISMMESVITEEGTGKLASIPGYRVAGKTGTVKKITLGGYSDKKYLSIFAGLVPASNPRMVMVVTVDEPADGVYYGGEVAAPVFSKVMAGALRILDIAPDAISTEVQYAAGPSSIIKTKMAGRQ</sequence>
<dbReference type="GO" id="GO:0005886">
    <property type="term" value="C:plasma membrane"/>
    <property type="evidence" value="ECO:0007669"/>
    <property type="project" value="InterPro"/>
</dbReference>
<dbReference type="Pfam" id="PF00905">
    <property type="entry name" value="Transpeptidase"/>
    <property type="match status" value="1"/>
</dbReference>
<dbReference type="AlphaFoldDB" id="A0A3B1AGT0"/>
<evidence type="ECO:0000256" key="14">
    <source>
        <dbReference type="ARBA" id="ARBA00023316"/>
    </source>
</evidence>
<evidence type="ECO:0000313" key="18">
    <source>
        <dbReference type="EMBL" id="VAW91846.1"/>
    </source>
</evidence>
<dbReference type="SUPFAM" id="SSF56519">
    <property type="entry name" value="Penicillin binding protein dimerisation domain"/>
    <property type="match status" value="1"/>
</dbReference>
<evidence type="ECO:0000256" key="1">
    <source>
        <dbReference type="ARBA" id="ARBA00004370"/>
    </source>
</evidence>
<keyword evidence="2" id="KW-1003">Cell membrane</keyword>
<keyword evidence="13" id="KW-0131">Cell cycle</keyword>
<evidence type="ECO:0000256" key="3">
    <source>
        <dbReference type="ARBA" id="ARBA00022519"/>
    </source>
</evidence>
<evidence type="ECO:0000259" key="16">
    <source>
        <dbReference type="Pfam" id="PF00905"/>
    </source>
</evidence>
<dbReference type="EC" id="2.4.1.129" evidence="18"/>
<keyword evidence="8" id="KW-0133">Cell shape</keyword>
<dbReference type="SUPFAM" id="SSF56601">
    <property type="entry name" value="beta-lactamase/transpeptidase-like"/>
    <property type="match status" value="1"/>
</dbReference>
<evidence type="ECO:0000256" key="8">
    <source>
        <dbReference type="ARBA" id="ARBA00022960"/>
    </source>
</evidence>
<evidence type="ECO:0000256" key="2">
    <source>
        <dbReference type="ARBA" id="ARBA00022475"/>
    </source>
</evidence>
<keyword evidence="4 18" id="KW-0132">Cell division</keyword>
<feature type="domain" description="Penicillin-binding protein dimerisation" evidence="17">
    <location>
        <begin position="59"/>
        <end position="205"/>
    </location>
</feature>
<dbReference type="Pfam" id="PF03717">
    <property type="entry name" value="PBP_dimer"/>
    <property type="match status" value="1"/>
</dbReference>
<dbReference type="InterPro" id="IPR001460">
    <property type="entry name" value="PCN-bd_Tpept"/>
</dbReference>
<dbReference type="GO" id="GO:0009252">
    <property type="term" value="P:peptidoglycan biosynthetic process"/>
    <property type="evidence" value="ECO:0007669"/>
    <property type="project" value="UniProtKB-KW"/>
</dbReference>
<evidence type="ECO:0000256" key="5">
    <source>
        <dbReference type="ARBA" id="ARBA00022670"/>
    </source>
</evidence>
<dbReference type="InterPro" id="IPR012338">
    <property type="entry name" value="Beta-lactam/transpept-like"/>
</dbReference>
<proteinExistence type="inferred from homology"/>
<evidence type="ECO:0000256" key="4">
    <source>
        <dbReference type="ARBA" id="ARBA00022618"/>
    </source>
</evidence>
<feature type="domain" description="Penicillin-binding protein transpeptidase" evidence="16">
    <location>
        <begin position="246"/>
        <end position="542"/>
    </location>
</feature>
<evidence type="ECO:0000256" key="11">
    <source>
        <dbReference type="ARBA" id="ARBA00023136"/>
    </source>
</evidence>
<dbReference type="EMBL" id="UOFT01000016">
    <property type="protein sequence ID" value="VAW91846.1"/>
    <property type="molecule type" value="Genomic_DNA"/>
</dbReference>
<keyword evidence="18" id="KW-0328">Glycosyltransferase</keyword>
<evidence type="ECO:0000256" key="7">
    <source>
        <dbReference type="ARBA" id="ARBA00022801"/>
    </source>
</evidence>
<keyword evidence="5" id="KW-0645">Protease</keyword>
<accession>A0A3B1AGT0</accession>
<evidence type="ECO:0000256" key="12">
    <source>
        <dbReference type="ARBA" id="ARBA00023210"/>
    </source>
</evidence>
<feature type="transmembrane region" description="Helical" evidence="15">
    <location>
        <begin position="12"/>
        <end position="33"/>
    </location>
</feature>
<dbReference type="InterPro" id="IPR037532">
    <property type="entry name" value="FtsI_transpept"/>
</dbReference>
<keyword evidence="12" id="KW-0717">Septation</keyword>
<dbReference type="GO" id="GO:0071555">
    <property type="term" value="P:cell wall organization"/>
    <property type="evidence" value="ECO:0007669"/>
    <property type="project" value="UniProtKB-KW"/>
</dbReference>
<keyword evidence="14" id="KW-0961">Cell wall biogenesis/degradation</keyword>
<evidence type="ECO:0000259" key="17">
    <source>
        <dbReference type="Pfam" id="PF03717"/>
    </source>
</evidence>
<dbReference type="PANTHER" id="PTHR30627:SF1">
    <property type="entry name" value="PEPTIDOGLYCAN D,D-TRANSPEPTIDASE FTSI"/>
    <property type="match status" value="1"/>
</dbReference>
<evidence type="ECO:0000256" key="10">
    <source>
        <dbReference type="ARBA" id="ARBA00022989"/>
    </source>
</evidence>
<dbReference type="InterPro" id="IPR005311">
    <property type="entry name" value="PBP_dimer"/>
</dbReference>
<keyword evidence="11 15" id="KW-0472">Membrane</keyword>
<keyword evidence="9" id="KW-0573">Peptidoglycan synthesis</keyword>
<keyword evidence="7" id="KW-0378">Hydrolase</keyword>
<dbReference type="GO" id="GO:0008360">
    <property type="term" value="P:regulation of cell shape"/>
    <property type="evidence" value="ECO:0007669"/>
    <property type="project" value="UniProtKB-KW"/>
</dbReference>
<dbReference type="GO" id="GO:0008658">
    <property type="term" value="F:penicillin binding"/>
    <property type="evidence" value="ECO:0007669"/>
    <property type="project" value="InterPro"/>
</dbReference>
<dbReference type="Gene3D" id="3.90.1310.10">
    <property type="entry name" value="Penicillin-binding protein 2a (Domain 2)"/>
    <property type="match status" value="1"/>
</dbReference>
<dbReference type="Gene3D" id="3.40.710.10">
    <property type="entry name" value="DD-peptidase/beta-lactamase superfamily"/>
    <property type="match status" value="1"/>
</dbReference>
<organism evidence="18">
    <name type="scientific">hydrothermal vent metagenome</name>
    <dbReference type="NCBI Taxonomy" id="652676"/>
    <lineage>
        <taxon>unclassified sequences</taxon>
        <taxon>metagenomes</taxon>
        <taxon>ecological metagenomes</taxon>
    </lineage>
</organism>
<dbReference type="Gene3D" id="3.30.450.330">
    <property type="match status" value="1"/>
</dbReference>
<evidence type="ECO:0000256" key="9">
    <source>
        <dbReference type="ARBA" id="ARBA00022984"/>
    </source>
</evidence>
<comment type="subcellular location">
    <subcellularLocation>
        <location evidence="1">Membrane</location>
    </subcellularLocation>
</comment>
<dbReference type="InterPro" id="IPR050515">
    <property type="entry name" value="Beta-lactam/transpept"/>
</dbReference>
<reference evidence="18" key="1">
    <citation type="submission" date="2018-06" db="EMBL/GenBank/DDBJ databases">
        <authorList>
            <person name="Zhirakovskaya E."/>
        </authorList>
    </citation>
    <scope>NUCLEOTIDE SEQUENCE</scope>
</reference>
<dbReference type="GO" id="GO:0006508">
    <property type="term" value="P:proteolysis"/>
    <property type="evidence" value="ECO:0007669"/>
    <property type="project" value="UniProtKB-KW"/>
</dbReference>
<dbReference type="HAMAP" id="MF_02080">
    <property type="entry name" value="FtsI_transpept"/>
    <property type="match status" value="1"/>
</dbReference>
<evidence type="ECO:0000256" key="15">
    <source>
        <dbReference type="SAM" id="Phobius"/>
    </source>
</evidence>
<evidence type="ECO:0000256" key="13">
    <source>
        <dbReference type="ARBA" id="ARBA00023306"/>
    </source>
</evidence>